<feature type="active site" description="Charge relay system" evidence="1">
    <location>
        <position position="417"/>
    </location>
</feature>
<dbReference type="InterPro" id="IPR029058">
    <property type="entry name" value="AB_hydrolase_fold"/>
</dbReference>
<sequence>MKASKDHNLLLPGLFILTFFLLLPLPEANGEDAFRYIDALFDPALDGGEPELILFPADDAPLPVPVWIRAYVLDDDDQPVTRASQLLTVSDTMRYTLPVESGREIVGISVQKEEESESPWFDFRALYLDGSPVIDYNAEEVNTRPDDFYRYWEDARERLSQTDPQPQIEEVPDFESETGRLYRVTLQSWDDVPVVGWFVVPEDAGENGKTYPAIQIMPGWGAEQPPMDRTAEGFVTFSLNPRSHGPSREYFETPVAHHLWNIDQPEEYYYRAAYMDGVRGLDFLSDRREVDAERIAVEGGSQGGAFAIALAGLDNRVAAAVANVPYISNIPDYIRLSTSGSGGEFLEKVRNPENGETAARSLAYIDAANIAYDINVPTQIIVGEQDVVTPPLNGVVARNRIPEHVPAELLREFSAGHEITNFMRESNLRWYREHLK</sequence>
<dbReference type="InterPro" id="IPR039069">
    <property type="entry name" value="CE7"/>
</dbReference>
<evidence type="ECO:0000256" key="1">
    <source>
        <dbReference type="PIRSR" id="PIRSR639069-1"/>
    </source>
</evidence>
<proteinExistence type="predicted"/>
<dbReference type="PANTHER" id="PTHR40111:SF1">
    <property type="entry name" value="CEPHALOSPORIN-C DEACETYLASE"/>
    <property type="match status" value="1"/>
</dbReference>
<dbReference type="GO" id="GO:0052689">
    <property type="term" value="F:carboxylic ester hydrolase activity"/>
    <property type="evidence" value="ECO:0007669"/>
    <property type="project" value="TreeGrafter"/>
</dbReference>
<keyword evidence="4" id="KW-1185">Reference proteome</keyword>
<reference evidence="3" key="1">
    <citation type="submission" date="2021-02" db="EMBL/GenBank/DDBJ databases">
        <title>Natronogracilivirga saccharolytica gen. nov. sp. nov. a new anaerobic, haloalkiliphilic carbohydrate-fermenting bacterium from soda lake and proposing of Cyclonatronumiaceae fam. nov. in the phylum Balneolaeota.</title>
        <authorList>
            <person name="Zhilina T.N."/>
            <person name="Sorokin D.Y."/>
            <person name="Zavarzina D.G."/>
            <person name="Toshchakov S.V."/>
            <person name="Kublanov I.V."/>
        </authorList>
    </citation>
    <scope>NUCLEOTIDE SEQUENCE</scope>
    <source>
        <strain evidence="3">Z-1702</strain>
    </source>
</reference>
<dbReference type="EMBL" id="JAFIDN010000003">
    <property type="protein sequence ID" value="MBP3192150.1"/>
    <property type="molecule type" value="Genomic_DNA"/>
</dbReference>
<organism evidence="3 4">
    <name type="scientific">Natronogracilivirga saccharolytica</name>
    <dbReference type="NCBI Taxonomy" id="2812953"/>
    <lineage>
        <taxon>Bacteria</taxon>
        <taxon>Pseudomonadati</taxon>
        <taxon>Balneolota</taxon>
        <taxon>Balneolia</taxon>
        <taxon>Balneolales</taxon>
        <taxon>Cyclonatronaceae</taxon>
        <taxon>Natronogracilivirga</taxon>
    </lineage>
</organism>
<evidence type="ECO:0000313" key="4">
    <source>
        <dbReference type="Proteomes" id="UP000673975"/>
    </source>
</evidence>
<protein>
    <submittedName>
        <fullName evidence="3">Acetylxylan esterase</fullName>
    </submittedName>
</protein>
<dbReference type="GO" id="GO:0005976">
    <property type="term" value="P:polysaccharide metabolic process"/>
    <property type="evidence" value="ECO:0007669"/>
    <property type="project" value="TreeGrafter"/>
</dbReference>
<dbReference type="AlphaFoldDB" id="A0A8J7RJW2"/>
<dbReference type="RefSeq" id="WP_210511045.1">
    <property type="nucleotide sequence ID" value="NZ_JAFIDN010000003.1"/>
</dbReference>
<dbReference type="InterPro" id="IPR008391">
    <property type="entry name" value="AXE1_dom"/>
</dbReference>
<accession>A0A8J7RJW2</accession>
<dbReference type="Proteomes" id="UP000673975">
    <property type="component" value="Unassembled WGS sequence"/>
</dbReference>
<feature type="domain" description="Acetyl xylan esterase" evidence="2">
    <location>
        <begin position="141"/>
        <end position="433"/>
    </location>
</feature>
<dbReference type="SUPFAM" id="SSF53474">
    <property type="entry name" value="alpha/beta-Hydrolases"/>
    <property type="match status" value="1"/>
</dbReference>
<name>A0A8J7RJW2_9BACT</name>
<feature type="active site" description="Nucleophile" evidence="1">
    <location>
        <position position="301"/>
    </location>
</feature>
<dbReference type="Pfam" id="PF05448">
    <property type="entry name" value="AXE1"/>
    <property type="match status" value="1"/>
</dbReference>
<evidence type="ECO:0000313" key="3">
    <source>
        <dbReference type="EMBL" id="MBP3192150.1"/>
    </source>
</evidence>
<dbReference type="PANTHER" id="PTHR40111">
    <property type="entry name" value="CEPHALOSPORIN-C DEACETYLASE"/>
    <property type="match status" value="1"/>
</dbReference>
<gene>
    <name evidence="3" type="ORF">NATSA_05690</name>
</gene>
<comment type="caution">
    <text evidence="3">The sequence shown here is derived from an EMBL/GenBank/DDBJ whole genome shotgun (WGS) entry which is preliminary data.</text>
</comment>
<evidence type="ECO:0000259" key="2">
    <source>
        <dbReference type="Pfam" id="PF05448"/>
    </source>
</evidence>
<dbReference type="Gene3D" id="3.40.50.1820">
    <property type="entry name" value="alpha/beta hydrolase"/>
    <property type="match status" value="1"/>
</dbReference>
<feature type="active site" description="Charge relay system" evidence="1">
    <location>
        <position position="386"/>
    </location>
</feature>